<accession>A0A382SYQ1</accession>
<name>A0A382SYQ1_9ZZZZ</name>
<feature type="non-terminal residue" evidence="1">
    <location>
        <position position="48"/>
    </location>
</feature>
<proteinExistence type="predicted"/>
<organism evidence="1">
    <name type="scientific">marine metagenome</name>
    <dbReference type="NCBI Taxonomy" id="408172"/>
    <lineage>
        <taxon>unclassified sequences</taxon>
        <taxon>metagenomes</taxon>
        <taxon>ecological metagenomes</taxon>
    </lineage>
</organism>
<gene>
    <name evidence="1" type="ORF">METZ01_LOCUS367944</name>
</gene>
<protein>
    <submittedName>
        <fullName evidence="1">Uncharacterized protein</fullName>
    </submittedName>
</protein>
<evidence type="ECO:0000313" key="1">
    <source>
        <dbReference type="EMBL" id="SVD15090.1"/>
    </source>
</evidence>
<sequence length="48" mass="5736">MARQNRNKGLALNLDWIDSVQMNRSAIERRCSTMTKRRSIKKDWQAAW</sequence>
<reference evidence="1" key="1">
    <citation type="submission" date="2018-05" db="EMBL/GenBank/DDBJ databases">
        <authorList>
            <person name="Lanie J.A."/>
            <person name="Ng W.-L."/>
            <person name="Kazmierczak K.M."/>
            <person name="Andrzejewski T.M."/>
            <person name="Davidsen T.M."/>
            <person name="Wayne K.J."/>
            <person name="Tettelin H."/>
            <person name="Glass J.I."/>
            <person name="Rusch D."/>
            <person name="Podicherti R."/>
            <person name="Tsui H.-C.T."/>
            <person name="Winkler M.E."/>
        </authorList>
    </citation>
    <scope>NUCLEOTIDE SEQUENCE</scope>
</reference>
<dbReference type="EMBL" id="UINC01132647">
    <property type="protein sequence ID" value="SVD15090.1"/>
    <property type="molecule type" value="Genomic_DNA"/>
</dbReference>
<dbReference type="AlphaFoldDB" id="A0A382SYQ1"/>